<dbReference type="RefSeq" id="WP_009452918.1">
    <property type="nucleotide sequence ID" value="NZ_AMSI01000033.1"/>
</dbReference>
<evidence type="ECO:0000313" key="2">
    <source>
        <dbReference type="Proteomes" id="UP000007374"/>
    </source>
</evidence>
<sequence length="185" mass="21042">MRPFEQRAQTIIRRLPPHALAAEIGVLRGQVSECVLQNTDASLIMVDSWLPSDQQPERYKATKDQHAFDPAEIVSKHKREALARVHRFRGRAQIKEMSSVEAASQVEDCTLDLVFIDADHSYEGVREDIAAWFPKVKASGWIGGHDYQNPDARFCFGVDRAVDGWIEETGCTLETDLNFTWWARV</sequence>
<evidence type="ECO:0000313" key="1">
    <source>
        <dbReference type="EMBL" id="EKF39932.1"/>
    </source>
</evidence>
<name>K2PFY6_9HYPH</name>
<evidence type="ECO:0008006" key="3">
    <source>
        <dbReference type="Google" id="ProtNLM"/>
    </source>
</evidence>
<dbReference type="STRING" id="721133.SAMN05216176_1278"/>
<accession>K2PFY6</accession>
<dbReference type="EMBL" id="AMSI01000033">
    <property type="protein sequence ID" value="EKF39932.1"/>
    <property type="molecule type" value="Genomic_DNA"/>
</dbReference>
<protein>
    <recommendedName>
        <fullName evidence="3">Class I SAM-dependent methyltransferase</fullName>
    </recommendedName>
</protein>
<proteinExistence type="predicted"/>
<dbReference type="Proteomes" id="UP000007374">
    <property type="component" value="Unassembled WGS sequence"/>
</dbReference>
<comment type="caution">
    <text evidence="1">The sequence shown here is derived from an EMBL/GenBank/DDBJ whole genome shotgun (WGS) entry which is preliminary data.</text>
</comment>
<organism evidence="1 2">
    <name type="scientific">Nitratireductor indicus C115</name>
    <dbReference type="NCBI Taxonomy" id="1231190"/>
    <lineage>
        <taxon>Bacteria</taxon>
        <taxon>Pseudomonadati</taxon>
        <taxon>Pseudomonadota</taxon>
        <taxon>Alphaproteobacteria</taxon>
        <taxon>Hyphomicrobiales</taxon>
        <taxon>Phyllobacteriaceae</taxon>
        <taxon>Nitratireductor</taxon>
    </lineage>
</organism>
<keyword evidence="2" id="KW-1185">Reference proteome</keyword>
<reference evidence="1 2" key="1">
    <citation type="journal article" date="2012" name="J. Bacteriol.">
        <title>Genome Sequence of Nitratireductor indicus Type Strain C115.</title>
        <authorList>
            <person name="Lai Q."/>
            <person name="Li G."/>
            <person name="Yu Z."/>
            <person name="Shao Z."/>
        </authorList>
    </citation>
    <scope>NUCLEOTIDE SEQUENCE [LARGE SCALE GENOMIC DNA]</scope>
    <source>
        <strain evidence="1 2">C115</strain>
    </source>
</reference>
<dbReference type="Pfam" id="PF13578">
    <property type="entry name" value="Methyltransf_24"/>
    <property type="match status" value="1"/>
</dbReference>
<dbReference type="eggNOG" id="COG4122">
    <property type="taxonomic scope" value="Bacteria"/>
</dbReference>
<dbReference type="Gene3D" id="3.40.50.150">
    <property type="entry name" value="Vaccinia Virus protein VP39"/>
    <property type="match status" value="1"/>
</dbReference>
<dbReference type="InterPro" id="IPR029063">
    <property type="entry name" value="SAM-dependent_MTases_sf"/>
</dbReference>
<dbReference type="SUPFAM" id="SSF53335">
    <property type="entry name" value="S-adenosyl-L-methionine-dependent methyltransferases"/>
    <property type="match status" value="1"/>
</dbReference>
<gene>
    <name evidence="1" type="ORF">NA8A_23409</name>
</gene>
<dbReference type="AlphaFoldDB" id="K2PFY6"/>
<dbReference type="PATRIC" id="fig|1231190.3.peg.4819"/>